<evidence type="ECO:0000256" key="1">
    <source>
        <dbReference type="SAM" id="SignalP"/>
    </source>
</evidence>
<comment type="caution">
    <text evidence="3">The sequence shown here is derived from an EMBL/GenBank/DDBJ whole genome shotgun (WGS) entry which is preliminary data.</text>
</comment>
<accession>A0ABT2YFB3</accession>
<evidence type="ECO:0000313" key="3">
    <source>
        <dbReference type="EMBL" id="MCV2368741.1"/>
    </source>
</evidence>
<keyword evidence="4" id="KW-1185">Reference proteome</keyword>
<name>A0ABT2YFB3_9BURK</name>
<dbReference type="Gene3D" id="2.60.120.200">
    <property type="match status" value="1"/>
</dbReference>
<dbReference type="PANTHER" id="PTHR40124:SF1">
    <property type="entry name" value="DISAGGREGATASE RELATED REPEAT PROTEIN"/>
    <property type="match status" value="1"/>
</dbReference>
<sequence length="506" mass="54911">MAGSFRWVAVRCLALLIGLASTLSAGAMPEGFELGDGSVGPTCANYLGMGPMAWRQRGGDWVDAKGQPHGQRPFSTMDVARGQGRPFVEMDLTPLLRAWQAQPRLPHIVVLRSVGQSAAGSDVIEFHSRESSDITARPLLKVTLKGGSRLRLTPAADTFLDCSSLSSLGRRAELKTGGDRSVLLRFELPKNLAEIESAALLLSSDKQYGASAQTIGSFALKPAFSEAHEPRQGLAAAAPADRGLEGHPDVLFTAGFEESAWLARFGELTLRGDAESIDADKAGGFVSLFGRALKVTMRRGKNLGLDLRYRFARHGQAEPQELYFRYYLRFAKDWNPSGDGGKLPGIAGTYGKAGWGMRKPDGFNGWSVRGGFARRPADDPTVTRLSGLVSYAYHVDQSDNSGAVFGWGEGLSGVLSNERWYCVEQFVRLNDPGQRNGIVRAWVDGSQVLEQGGLRFRDTDKLAIEEVWLDVYHGGVAPAPHDLTLYIDNVVIARRYIGPTMAVSAH</sequence>
<dbReference type="Proteomes" id="UP001209701">
    <property type="component" value="Unassembled WGS sequence"/>
</dbReference>
<organism evidence="3 4">
    <name type="scientific">Roseateles oligotrophus</name>
    <dbReference type="NCBI Taxonomy" id="1769250"/>
    <lineage>
        <taxon>Bacteria</taxon>
        <taxon>Pseudomonadati</taxon>
        <taxon>Pseudomonadota</taxon>
        <taxon>Betaproteobacteria</taxon>
        <taxon>Burkholderiales</taxon>
        <taxon>Sphaerotilaceae</taxon>
        <taxon>Roseateles</taxon>
    </lineage>
</organism>
<feature type="signal peptide" evidence="1">
    <location>
        <begin position="1"/>
        <end position="27"/>
    </location>
</feature>
<protein>
    <recommendedName>
        <fullName evidence="2">Polysaccharide lyase 14 domain-containing protein</fullName>
    </recommendedName>
</protein>
<dbReference type="InterPro" id="IPR048958">
    <property type="entry name" value="Polysacc_lyase_14"/>
</dbReference>
<proteinExistence type="predicted"/>
<dbReference type="RefSeq" id="WP_263571341.1">
    <property type="nucleotide sequence ID" value="NZ_JAJIRN010000005.1"/>
</dbReference>
<dbReference type="Pfam" id="PF21294">
    <property type="entry name" value="Polysacc_lyase_14"/>
    <property type="match status" value="1"/>
</dbReference>
<reference evidence="3 4" key="1">
    <citation type="submission" date="2021-11" db="EMBL/GenBank/DDBJ databases">
        <authorList>
            <person name="Liang Q."/>
            <person name="Mou H."/>
            <person name="Liu Z."/>
        </authorList>
    </citation>
    <scope>NUCLEOTIDE SEQUENCE [LARGE SCALE GENOMIC DNA]</scope>
    <source>
        <strain evidence="3 4">CHU3</strain>
    </source>
</reference>
<dbReference type="EMBL" id="JAJIRN010000005">
    <property type="protein sequence ID" value="MCV2368741.1"/>
    <property type="molecule type" value="Genomic_DNA"/>
</dbReference>
<keyword evidence="1" id="KW-0732">Signal</keyword>
<feature type="chain" id="PRO_5046664881" description="Polysaccharide lyase 14 domain-containing protein" evidence="1">
    <location>
        <begin position="28"/>
        <end position="506"/>
    </location>
</feature>
<evidence type="ECO:0000313" key="4">
    <source>
        <dbReference type="Proteomes" id="UP001209701"/>
    </source>
</evidence>
<dbReference type="PANTHER" id="PTHR40124">
    <property type="match status" value="1"/>
</dbReference>
<feature type="domain" description="Polysaccharide lyase 14" evidence="2">
    <location>
        <begin position="315"/>
        <end position="476"/>
    </location>
</feature>
<evidence type="ECO:0000259" key="2">
    <source>
        <dbReference type="Pfam" id="PF21294"/>
    </source>
</evidence>
<gene>
    <name evidence="3" type="ORF">LNV07_11650</name>
</gene>